<organism evidence="2 3">
    <name type="scientific">Streptomyces crystallinus</name>
    <dbReference type="NCBI Taxonomy" id="68191"/>
    <lineage>
        <taxon>Bacteria</taxon>
        <taxon>Bacillati</taxon>
        <taxon>Actinomycetota</taxon>
        <taxon>Actinomycetes</taxon>
        <taxon>Kitasatosporales</taxon>
        <taxon>Streptomycetaceae</taxon>
        <taxon>Streptomyces</taxon>
    </lineage>
</organism>
<proteinExistence type="predicted"/>
<evidence type="ECO:0000259" key="1">
    <source>
        <dbReference type="SMART" id="SM00829"/>
    </source>
</evidence>
<protein>
    <submittedName>
        <fullName evidence="2">NADP-dependent oxidoreductase</fullName>
    </submittedName>
</protein>
<dbReference type="InterPro" id="IPR036291">
    <property type="entry name" value="NAD(P)-bd_dom_sf"/>
</dbReference>
<dbReference type="Pfam" id="PF08240">
    <property type="entry name" value="ADH_N"/>
    <property type="match status" value="1"/>
</dbReference>
<evidence type="ECO:0000313" key="2">
    <source>
        <dbReference type="EMBL" id="GAA0614068.1"/>
    </source>
</evidence>
<name>A0ABP3RTM9_9ACTN</name>
<dbReference type="InterPro" id="IPR011032">
    <property type="entry name" value="GroES-like_sf"/>
</dbReference>
<gene>
    <name evidence="2" type="ORF">GCM10010394_50070</name>
</gene>
<comment type="caution">
    <text evidence="2">The sequence shown here is derived from an EMBL/GenBank/DDBJ whole genome shotgun (WGS) entry which is preliminary data.</text>
</comment>
<dbReference type="PANTHER" id="PTHR11695:SF294">
    <property type="entry name" value="RETICULON-4-INTERACTING PROTEIN 1, MITOCHONDRIAL"/>
    <property type="match status" value="1"/>
</dbReference>
<keyword evidence="3" id="KW-1185">Reference proteome</keyword>
<dbReference type="SUPFAM" id="SSF50129">
    <property type="entry name" value="GroES-like"/>
    <property type="match status" value="1"/>
</dbReference>
<accession>A0ABP3RTM9</accession>
<dbReference type="RefSeq" id="WP_344076844.1">
    <property type="nucleotide sequence ID" value="NZ_BAAACA010000035.1"/>
</dbReference>
<sequence>MRATVLPRYGEPERLVVAELPAPAPAPGQILVRTAASAVNPVDLAVRSGSAAEYVKLPFPMVLGWDLSGVVEALGEGVTRFVVGDRVVAMSAQMATGIGTHAELVALDAAIAAPAPAGADLAHAAALPLAGLTADQALEALDAEPGSTLLVTGGVGAVGGFAVQLAAARGIRVTALVRPGDEDLALSLGASEVLTSEQPLPEGTVDALFETAGYAGAIAAVRDGGRAVSIVPASAPRAERGIEVRMSFVEQDGERLAKLSGLVEAGTLTLRVADVLDFADAGLAHERLAAGGTRGKLLLVPGPPAAAN</sequence>
<dbReference type="SUPFAM" id="SSF51735">
    <property type="entry name" value="NAD(P)-binding Rossmann-fold domains"/>
    <property type="match status" value="1"/>
</dbReference>
<dbReference type="InterPro" id="IPR020843">
    <property type="entry name" value="ER"/>
</dbReference>
<dbReference type="InterPro" id="IPR013154">
    <property type="entry name" value="ADH-like_N"/>
</dbReference>
<feature type="domain" description="Enoyl reductase (ER)" evidence="1">
    <location>
        <begin position="10"/>
        <end position="299"/>
    </location>
</feature>
<reference evidence="3" key="1">
    <citation type="journal article" date="2019" name="Int. J. Syst. Evol. Microbiol.">
        <title>The Global Catalogue of Microorganisms (GCM) 10K type strain sequencing project: providing services to taxonomists for standard genome sequencing and annotation.</title>
        <authorList>
            <consortium name="The Broad Institute Genomics Platform"/>
            <consortium name="The Broad Institute Genome Sequencing Center for Infectious Disease"/>
            <person name="Wu L."/>
            <person name="Ma J."/>
        </authorList>
    </citation>
    <scope>NUCLEOTIDE SEQUENCE [LARGE SCALE GENOMIC DNA]</scope>
    <source>
        <strain evidence="3">JCM 5067</strain>
    </source>
</reference>
<dbReference type="InterPro" id="IPR050700">
    <property type="entry name" value="YIM1/Zinc_Alcohol_DH_Fams"/>
</dbReference>
<dbReference type="Gene3D" id="3.90.180.10">
    <property type="entry name" value="Medium-chain alcohol dehydrogenases, catalytic domain"/>
    <property type="match status" value="1"/>
</dbReference>
<dbReference type="SMART" id="SM00829">
    <property type="entry name" value="PKS_ER"/>
    <property type="match status" value="1"/>
</dbReference>
<evidence type="ECO:0000313" key="3">
    <source>
        <dbReference type="Proteomes" id="UP001500668"/>
    </source>
</evidence>
<dbReference type="Proteomes" id="UP001500668">
    <property type="component" value="Unassembled WGS sequence"/>
</dbReference>
<dbReference type="Pfam" id="PF13602">
    <property type="entry name" value="ADH_zinc_N_2"/>
    <property type="match status" value="1"/>
</dbReference>
<dbReference type="EMBL" id="BAAACA010000035">
    <property type="protein sequence ID" value="GAA0614068.1"/>
    <property type="molecule type" value="Genomic_DNA"/>
</dbReference>
<dbReference type="Gene3D" id="3.40.50.720">
    <property type="entry name" value="NAD(P)-binding Rossmann-like Domain"/>
    <property type="match status" value="1"/>
</dbReference>
<dbReference type="PANTHER" id="PTHR11695">
    <property type="entry name" value="ALCOHOL DEHYDROGENASE RELATED"/>
    <property type="match status" value="1"/>
</dbReference>
<dbReference type="CDD" id="cd05289">
    <property type="entry name" value="MDR_like_2"/>
    <property type="match status" value="1"/>
</dbReference>